<proteinExistence type="predicted"/>
<name>A0A915HUB3_ROMCU</name>
<protein>
    <submittedName>
        <fullName evidence="2">Uncharacterized protein</fullName>
    </submittedName>
</protein>
<evidence type="ECO:0000313" key="1">
    <source>
        <dbReference type="Proteomes" id="UP000887565"/>
    </source>
</evidence>
<accession>A0A915HUB3</accession>
<evidence type="ECO:0000313" key="2">
    <source>
        <dbReference type="WBParaSite" id="nRc.2.0.1.t05484-RA"/>
    </source>
</evidence>
<sequence>MIDAAKTNNHGIYPRKYVLLLSAPSGRLCAGWPNVSLGRMYLLAERTVWPNNDGNSRLAEPMMPLKENEKLVLTLQLWKNGLCKFCVWKTYNLLSLLTNLWQCSEPITTYQK</sequence>
<keyword evidence="1" id="KW-1185">Reference proteome</keyword>
<reference evidence="2" key="1">
    <citation type="submission" date="2022-11" db="UniProtKB">
        <authorList>
            <consortium name="WormBaseParasite"/>
        </authorList>
    </citation>
    <scope>IDENTIFICATION</scope>
</reference>
<dbReference type="AlphaFoldDB" id="A0A915HUB3"/>
<dbReference type="WBParaSite" id="nRc.2.0.1.t05484-RA">
    <property type="protein sequence ID" value="nRc.2.0.1.t05484-RA"/>
    <property type="gene ID" value="nRc.2.0.1.g05484"/>
</dbReference>
<dbReference type="Proteomes" id="UP000887565">
    <property type="component" value="Unplaced"/>
</dbReference>
<organism evidence="1 2">
    <name type="scientific">Romanomermis culicivorax</name>
    <name type="common">Nematode worm</name>
    <dbReference type="NCBI Taxonomy" id="13658"/>
    <lineage>
        <taxon>Eukaryota</taxon>
        <taxon>Metazoa</taxon>
        <taxon>Ecdysozoa</taxon>
        <taxon>Nematoda</taxon>
        <taxon>Enoplea</taxon>
        <taxon>Dorylaimia</taxon>
        <taxon>Mermithida</taxon>
        <taxon>Mermithoidea</taxon>
        <taxon>Mermithidae</taxon>
        <taxon>Romanomermis</taxon>
    </lineage>
</organism>